<comment type="caution">
    <text evidence="3">The sequence shown here is derived from an EMBL/GenBank/DDBJ whole genome shotgun (WGS) entry which is preliminary data.</text>
</comment>
<dbReference type="InterPro" id="IPR016161">
    <property type="entry name" value="Ald_DH/histidinol_DH"/>
</dbReference>
<organism evidence="3 4">
    <name type="scientific">Paraburkholderia eburnea</name>
    <dbReference type="NCBI Taxonomy" id="1189126"/>
    <lineage>
        <taxon>Bacteria</taxon>
        <taxon>Pseudomonadati</taxon>
        <taxon>Pseudomonadota</taxon>
        <taxon>Betaproteobacteria</taxon>
        <taxon>Burkholderiales</taxon>
        <taxon>Burkholderiaceae</taxon>
        <taxon>Paraburkholderia</taxon>
    </lineage>
</organism>
<evidence type="ECO:0000259" key="2">
    <source>
        <dbReference type="Pfam" id="PF00171"/>
    </source>
</evidence>
<dbReference type="OrthoDB" id="9770537at2"/>
<dbReference type="InterPro" id="IPR044151">
    <property type="entry name" value="ALDH_KGSADH"/>
</dbReference>
<dbReference type="Proteomes" id="UP000237381">
    <property type="component" value="Unassembled WGS sequence"/>
</dbReference>
<accession>A0A2S4MDW8</accession>
<dbReference type="InterPro" id="IPR016163">
    <property type="entry name" value="Ald_DH_C"/>
</dbReference>
<feature type="domain" description="Aldehyde dehydrogenase" evidence="2">
    <location>
        <begin position="44"/>
        <end position="467"/>
    </location>
</feature>
<dbReference type="EMBL" id="PQGA01000004">
    <property type="protein sequence ID" value="POR52948.1"/>
    <property type="molecule type" value="Genomic_DNA"/>
</dbReference>
<keyword evidence="1" id="KW-0560">Oxidoreductase</keyword>
<dbReference type="Pfam" id="PF00171">
    <property type="entry name" value="Aldedh"/>
    <property type="match status" value="1"/>
</dbReference>
<dbReference type="Gene3D" id="3.40.605.10">
    <property type="entry name" value="Aldehyde Dehydrogenase, Chain A, domain 1"/>
    <property type="match status" value="1"/>
</dbReference>
<keyword evidence="4" id="KW-1185">Reference proteome</keyword>
<dbReference type="RefSeq" id="WP_103704335.1">
    <property type="nucleotide sequence ID" value="NZ_PQGA01000004.1"/>
</dbReference>
<gene>
    <name evidence="3" type="ORF">B0G62_104245</name>
</gene>
<dbReference type="AlphaFoldDB" id="A0A2S4MDW8"/>
<dbReference type="CDD" id="cd07129">
    <property type="entry name" value="ALDH_KGSADH"/>
    <property type="match status" value="1"/>
</dbReference>
<dbReference type="Gene3D" id="3.40.309.10">
    <property type="entry name" value="Aldehyde Dehydrogenase, Chain A, domain 2"/>
    <property type="match status" value="1"/>
</dbReference>
<evidence type="ECO:0000313" key="4">
    <source>
        <dbReference type="Proteomes" id="UP000237381"/>
    </source>
</evidence>
<dbReference type="GO" id="GO:0016620">
    <property type="term" value="F:oxidoreductase activity, acting on the aldehyde or oxo group of donors, NAD or NADP as acceptor"/>
    <property type="evidence" value="ECO:0007669"/>
    <property type="project" value="InterPro"/>
</dbReference>
<evidence type="ECO:0000313" key="3">
    <source>
        <dbReference type="EMBL" id="POR52948.1"/>
    </source>
</evidence>
<dbReference type="SUPFAM" id="SSF53720">
    <property type="entry name" value="ALDH-like"/>
    <property type="match status" value="1"/>
</dbReference>
<dbReference type="PANTHER" id="PTHR43353">
    <property type="entry name" value="SUCCINATE-SEMIALDEHYDE DEHYDROGENASE, MITOCHONDRIAL"/>
    <property type="match status" value="1"/>
</dbReference>
<reference evidence="3 4" key="1">
    <citation type="submission" date="2018-01" db="EMBL/GenBank/DDBJ databases">
        <title>Genomic Encyclopedia of Type Strains, Phase III (KMG-III): the genomes of soil and plant-associated and newly described type strains.</title>
        <authorList>
            <person name="Whitman W."/>
        </authorList>
    </citation>
    <scope>NUCLEOTIDE SEQUENCE [LARGE SCALE GENOMIC DNA]</scope>
    <source>
        <strain evidence="3 4">JCM 18070</strain>
    </source>
</reference>
<sequence>MQTQVSFDPQGDMIIGGESVKGAGGALYALAAATGETLEPAFGCATPALVERACALAGAAFDAYRQLPDARRAAFLEAIAQAILDLGPVLIERAHLETALPVARLEGERMRTVNQLKLFASVVRDGRWHGAVVDTAQPQRAPLPRQDLRMRRVGLGPVAVFGASNFPLAFSVAGGDTASALAAGCPVVVKAHPAHLGTSELVARAIARAAHDTQMPAGVFSLVIGEGTWIGETLVAHPEIQAVGFTGSRQGGLALQRIAQARAEPIPVYAEMSSINPVVLLPHALAARGEQIARDYADSVVMGVGQFCTNPGIVLALAGEALDAFCSTAAQAIATKTAATMLTPNIHAAYCRGVAHLAELDGVTTLARGAEARGPNDAVPVLLRTQGRAFLADAAMHEEVFGPCSLIVACRDIDELQAVLRRMSGQLTATVQLDEADYAQAQTLMPILERKAGRVLFNGFPTGVEVSHAMVHGGPFPATSDTRTTSVGTAAIDRFLRPVCYQAVPDVLLPDPLKHDNPMAIWRLNDGELSRD</sequence>
<proteinExistence type="predicted"/>
<dbReference type="InterPro" id="IPR050740">
    <property type="entry name" value="Aldehyde_DH_Superfamily"/>
</dbReference>
<dbReference type="InterPro" id="IPR016162">
    <property type="entry name" value="Ald_DH_N"/>
</dbReference>
<evidence type="ECO:0000256" key="1">
    <source>
        <dbReference type="ARBA" id="ARBA00023002"/>
    </source>
</evidence>
<dbReference type="InterPro" id="IPR015590">
    <property type="entry name" value="Aldehyde_DH_dom"/>
</dbReference>
<name>A0A2S4MDW8_9BURK</name>
<protein>
    <submittedName>
        <fullName evidence="3">NADP-dependent aldehyde dehydrogenase</fullName>
    </submittedName>
</protein>
<dbReference type="PANTHER" id="PTHR43353:SF3">
    <property type="entry name" value="ALDEHYDE DEHYDROGENASE-RELATED"/>
    <property type="match status" value="1"/>
</dbReference>